<evidence type="ECO:0000256" key="1">
    <source>
        <dbReference type="SAM" id="SignalP"/>
    </source>
</evidence>
<evidence type="ECO:0000313" key="2">
    <source>
        <dbReference type="EMBL" id="ESU79980.1"/>
    </source>
</evidence>
<dbReference type="InterPro" id="IPR036699">
    <property type="entry name" value="YehR-like_sf"/>
</dbReference>
<feature type="chain" id="PRO_5001860509" description="YehR" evidence="1">
    <location>
        <begin position="26"/>
        <end position="157"/>
    </location>
</feature>
<sequence>MEFYMKAFNKLISLVVASVLVFSLAGCGDKEESKKFSANLNGTEIAITYVYKGDKVLKQSSETKIQFASIGATTKEDAAKTLEPLSAKYKNIAGVEEKLTYTDTYAQENVTIDMEKVDFKAQQGISGINVSAEDAKKGITMAQMELVMKAAGFKEVK</sequence>
<protein>
    <recommendedName>
        <fullName evidence="4">YehR</fullName>
    </recommendedName>
</protein>
<dbReference type="Gene3D" id="3.30.1830.10">
    <property type="entry name" value="YehR-like"/>
    <property type="match status" value="1"/>
</dbReference>
<comment type="caution">
    <text evidence="2">The sequence shown here is derived from an EMBL/GenBank/DDBJ whole genome shotgun (WGS) entry which is preliminary data.</text>
</comment>
<reference evidence="2 3" key="1">
    <citation type="submission" date="2013-10" db="EMBL/GenBank/DDBJ databases">
        <title>Draft genomes and the virulence plasmids of Sd1617 vaccine constructs: WRSd3 and WRSd5.</title>
        <authorList>
            <person name="Aksomboon Vongsawan A."/>
            <person name="Venkatesan M.M."/>
            <person name="Vaisvil B."/>
            <person name="Emel G."/>
            <person name="Kepatral V."/>
            <person name="Sethabutr O."/>
            <person name="Serichantalergs O."/>
            <person name="Mason C."/>
        </authorList>
    </citation>
    <scope>NUCLEOTIDE SEQUENCE [LARGE SCALE GENOMIC DNA]</scope>
    <source>
        <strain evidence="2 3">WRSd3</strain>
    </source>
</reference>
<dbReference type="Pfam" id="PF06998">
    <property type="entry name" value="DUF1307"/>
    <property type="match status" value="1"/>
</dbReference>
<dbReference type="EMBL" id="AXUT01000128">
    <property type="protein sequence ID" value="ESU79980.1"/>
    <property type="molecule type" value="Genomic_DNA"/>
</dbReference>
<gene>
    <name evidence="2" type="ORF">WRSd3_01721</name>
</gene>
<dbReference type="PIRSF" id="PIRSF006187">
    <property type="entry name" value="DUF1307"/>
    <property type="match status" value="1"/>
</dbReference>
<evidence type="ECO:0000313" key="3">
    <source>
        <dbReference type="Proteomes" id="UP000017944"/>
    </source>
</evidence>
<organism evidence="2 3">
    <name type="scientific">Shigella dysenteriae WRSd3</name>
    <dbReference type="NCBI Taxonomy" id="1401327"/>
    <lineage>
        <taxon>Bacteria</taxon>
        <taxon>Pseudomonadati</taxon>
        <taxon>Pseudomonadota</taxon>
        <taxon>Gammaproteobacteria</taxon>
        <taxon>Enterobacterales</taxon>
        <taxon>Enterobacteriaceae</taxon>
        <taxon>Shigella</taxon>
    </lineage>
</organism>
<dbReference type="AlphaFoldDB" id="A0A090NI65"/>
<dbReference type="Proteomes" id="UP000017944">
    <property type="component" value="Unassembled WGS sequence"/>
</dbReference>
<dbReference type="PATRIC" id="fig|1401327.3.peg.1600"/>
<name>A0A090NI65_SHIDY</name>
<feature type="signal peptide" evidence="1">
    <location>
        <begin position="1"/>
        <end position="25"/>
    </location>
</feature>
<keyword evidence="1" id="KW-0732">Signal</keyword>
<dbReference type="SUPFAM" id="SSF160704">
    <property type="entry name" value="YehR-like"/>
    <property type="match status" value="1"/>
</dbReference>
<dbReference type="PROSITE" id="PS51257">
    <property type="entry name" value="PROKAR_LIPOPROTEIN"/>
    <property type="match status" value="1"/>
</dbReference>
<proteinExistence type="predicted"/>
<dbReference type="InterPro" id="IPR009736">
    <property type="entry name" value="DUF1307"/>
</dbReference>
<accession>A0A090NI65</accession>
<evidence type="ECO:0008006" key="4">
    <source>
        <dbReference type="Google" id="ProtNLM"/>
    </source>
</evidence>